<gene>
    <name evidence="1" type="ordered locus">RSp0545</name>
</gene>
<name>Q8XSD1_RALN1</name>
<dbReference type="Proteomes" id="UP000001436">
    <property type="component" value="Plasmid pGMI1000MP"/>
</dbReference>
<organism evidence="1 2">
    <name type="scientific">Ralstonia nicotianae (strain ATCC BAA-1114 / GMI1000)</name>
    <name type="common">Ralstonia solanacearum</name>
    <dbReference type="NCBI Taxonomy" id="267608"/>
    <lineage>
        <taxon>Bacteria</taxon>
        <taxon>Pseudomonadati</taxon>
        <taxon>Pseudomonadota</taxon>
        <taxon>Betaproteobacteria</taxon>
        <taxon>Burkholderiales</taxon>
        <taxon>Burkholderiaceae</taxon>
        <taxon>Ralstonia</taxon>
        <taxon>Ralstonia solanacearum species complex</taxon>
    </lineage>
</organism>
<dbReference type="EnsemblBacteria" id="CAD17696">
    <property type="protein sequence ID" value="CAD17696"/>
    <property type="gene ID" value="RSp0545"/>
</dbReference>
<sequence length="84" mass="9123">MDYLPEAARITMPGGEIVVNGNLANKFFTNRPTLEQLDAMGLAIKYDGPLLGEFSGMKFARTDGSPLATGSMRSIVFVKKGRLQ</sequence>
<protein>
    <submittedName>
        <fullName evidence="1">Uncharacterized protein</fullName>
    </submittedName>
</protein>
<dbReference type="KEGG" id="rso:RSp0545"/>
<reference evidence="1 2" key="1">
    <citation type="journal article" date="2002" name="Nature">
        <title>Genome sequence of the plant pathogen Ralstonia solanacearum.</title>
        <authorList>
            <person name="Salanoubat M."/>
            <person name="Genin S."/>
            <person name="Artiguenave F."/>
            <person name="Gouzy J."/>
            <person name="Mangenot S."/>
            <person name="Arlat M."/>
            <person name="Billault A."/>
            <person name="Brottier P."/>
            <person name="Camus J.C."/>
            <person name="Cattolico L."/>
            <person name="Chandler M."/>
            <person name="Choisne N."/>
            <person name="Claudel-Renard C."/>
            <person name="Cunnac S."/>
            <person name="Demange N."/>
            <person name="Gaspin C."/>
            <person name="Lavie M."/>
            <person name="Moisan A."/>
            <person name="Robert C."/>
            <person name="Saurin W."/>
            <person name="Schiex T."/>
            <person name="Siguier P."/>
            <person name="Thebault P."/>
            <person name="Whalen M."/>
            <person name="Wincker P."/>
            <person name="Levy M."/>
            <person name="Weissenbach J."/>
            <person name="Boucher C.A."/>
        </authorList>
    </citation>
    <scope>NUCLEOTIDE SEQUENCE [LARGE SCALE GENOMIC DNA]</scope>
    <source>
        <strain evidence="2">ATCC BAA-1114 / GMI1000</strain>
    </source>
</reference>
<evidence type="ECO:0000313" key="2">
    <source>
        <dbReference type="Proteomes" id="UP000001436"/>
    </source>
</evidence>
<geneLocation type="plasmid" evidence="2">
    <name>megaplasmid Rsp</name>
</geneLocation>
<accession>Q8XSD1</accession>
<dbReference type="AlphaFoldDB" id="Q8XSD1"/>
<keyword evidence="2" id="KW-1185">Reference proteome</keyword>
<dbReference type="eggNOG" id="ENOG5033DCD">
    <property type="taxonomic scope" value="Bacteria"/>
</dbReference>
<dbReference type="HOGENOM" id="CLU_2570272_0_0_4"/>
<evidence type="ECO:0000313" key="1">
    <source>
        <dbReference type="EMBL" id="CAD17696.1"/>
    </source>
</evidence>
<proteinExistence type="predicted"/>
<dbReference type="EMBL" id="AL646053">
    <property type="protein sequence ID" value="CAD17696.1"/>
    <property type="molecule type" value="Genomic_DNA"/>
</dbReference>